<dbReference type="EMBL" id="FZNR01000009">
    <property type="protein sequence ID" value="SNS06412.1"/>
    <property type="molecule type" value="Genomic_DNA"/>
</dbReference>
<name>A0A239BFM9_9ACTN</name>
<dbReference type="SUPFAM" id="SSF48179">
    <property type="entry name" value="6-phosphogluconate dehydrogenase C-terminal domain-like"/>
    <property type="match status" value="1"/>
</dbReference>
<dbReference type="InterPro" id="IPR046825">
    <property type="entry name" value="PDH_C"/>
</dbReference>
<evidence type="ECO:0000256" key="1">
    <source>
        <dbReference type="ARBA" id="ARBA00007964"/>
    </source>
</evidence>
<evidence type="ECO:0000256" key="2">
    <source>
        <dbReference type="ARBA" id="ARBA00023002"/>
    </source>
</evidence>
<reference evidence="4 5" key="1">
    <citation type="submission" date="2017-06" db="EMBL/GenBank/DDBJ databases">
        <authorList>
            <person name="Kim H.J."/>
            <person name="Triplett B.A."/>
        </authorList>
    </citation>
    <scope>NUCLEOTIDE SEQUENCE [LARGE SCALE GENOMIC DNA]</scope>
    <source>
        <strain evidence="4 5">DSM 43151</strain>
    </source>
</reference>
<keyword evidence="2" id="KW-0560">Oxidoreductase</keyword>
<dbReference type="PANTHER" id="PTHR21363">
    <property type="entry name" value="PREPHENATE DEHYDROGENASE"/>
    <property type="match status" value="1"/>
</dbReference>
<dbReference type="GO" id="GO:0004665">
    <property type="term" value="F:prephenate dehydrogenase (NADP+) activity"/>
    <property type="evidence" value="ECO:0007669"/>
    <property type="project" value="InterPro"/>
</dbReference>
<dbReference type="InterPro" id="IPR046826">
    <property type="entry name" value="PDH_N"/>
</dbReference>
<sequence length="286" mass="29587">MTSCHRAVVVGGGAVGGMFAQLLRDGGASVTVVDVAARGDLRADVTAPSPELIAVIGAADTVLLALPEAVTLKALPEVTAVMAAGALLVDTSSVKAGIVDAGPPGREWVSVNPMFAPSLGMRGRPVAAIVAHGGERVEGFLAEITGWGGRVVRMSAVEHDRIAAVTQSMTHAAILAFGLAVRDLGLPLETLAATAPPPHQSMLALLARLMSQSPEVYWDIQAANPHAAHGRAALADGLRRLADLVDAGDTHGFDDALGELRSLFGDDLAIHRDRCARMFAILQDEP</sequence>
<accession>A0A239BFM9</accession>
<organism evidence="4 5">
    <name type="scientific">Actinoplanes regularis</name>
    <dbReference type="NCBI Taxonomy" id="52697"/>
    <lineage>
        <taxon>Bacteria</taxon>
        <taxon>Bacillati</taxon>
        <taxon>Actinomycetota</taxon>
        <taxon>Actinomycetes</taxon>
        <taxon>Micromonosporales</taxon>
        <taxon>Micromonosporaceae</taxon>
        <taxon>Actinoplanes</taxon>
    </lineage>
</organism>
<dbReference type="GO" id="GO:0008977">
    <property type="term" value="F:prephenate dehydrogenase (NAD+) activity"/>
    <property type="evidence" value="ECO:0007669"/>
    <property type="project" value="InterPro"/>
</dbReference>
<dbReference type="GO" id="GO:0006571">
    <property type="term" value="P:tyrosine biosynthetic process"/>
    <property type="evidence" value="ECO:0007669"/>
    <property type="project" value="InterPro"/>
</dbReference>
<keyword evidence="5" id="KW-1185">Reference proteome</keyword>
<dbReference type="PROSITE" id="PS51176">
    <property type="entry name" value="PDH_ADH"/>
    <property type="match status" value="1"/>
</dbReference>
<comment type="similarity">
    <text evidence="1">Belongs to the prephenate/arogenate dehydrogenase family.</text>
</comment>
<feature type="domain" description="Prephenate/arogenate dehydrogenase" evidence="3">
    <location>
        <begin position="5"/>
        <end position="275"/>
    </location>
</feature>
<dbReference type="SUPFAM" id="SSF51735">
    <property type="entry name" value="NAD(P)-binding Rossmann-fold domains"/>
    <property type="match status" value="1"/>
</dbReference>
<gene>
    <name evidence="4" type="ORF">SAMN06264365_109164</name>
</gene>
<dbReference type="InterPro" id="IPR050812">
    <property type="entry name" value="Preph/Arog_dehydrog"/>
</dbReference>
<dbReference type="Pfam" id="PF02153">
    <property type="entry name" value="PDH_N"/>
    <property type="match status" value="1"/>
</dbReference>
<dbReference type="Gene3D" id="1.10.3660.10">
    <property type="entry name" value="6-phosphogluconate dehydrogenase C-terminal like domain"/>
    <property type="match status" value="1"/>
</dbReference>
<evidence type="ECO:0000313" key="4">
    <source>
        <dbReference type="EMBL" id="SNS06412.1"/>
    </source>
</evidence>
<dbReference type="InterPro" id="IPR036291">
    <property type="entry name" value="NAD(P)-bd_dom_sf"/>
</dbReference>
<dbReference type="GO" id="GO:0070403">
    <property type="term" value="F:NAD+ binding"/>
    <property type="evidence" value="ECO:0007669"/>
    <property type="project" value="InterPro"/>
</dbReference>
<proteinExistence type="inferred from homology"/>
<dbReference type="InterPro" id="IPR003099">
    <property type="entry name" value="Prephen_DH"/>
</dbReference>
<dbReference type="Proteomes" id="UP000198415">
    <property type="component" value="Unassembled WGS sequence"/>
</dbReference>
<evidence type="ECO:0000259" key="3">
    <source>
        <dbReference type="PROSITE" id="PS51176"/>
    </source>
</evidence>
<dbReference type="Pfam" id="PF20463">
    <property type="entry name" value="PDH_C"/>
    <property type="match status" value="1"/>
</dbReference>
<evidence type="ECO:0000313" key="5">
    <source>
        <dbReference type="Proteomes" id="UP000198415"/>
    </source>
</evidence>
<dbReference type="AlphaFoldDB" id="A0A239BFM9"/>
<dbReference type="PANTHER" id="PTHR21363:SF0">
    <property type="entry name" value="PREPHENATE DEHYDROGENASE [NADP(+)]"/>
    <property type="match status" value="1"/>
</dbReference>
<protein>
    <submittedName>
        <fullName evidence="4">Prephenate dehydrogenase</fullName>
    </submittedName>
</protein>
<dbReference type="RefSeq" id="WP_239138475.1">
    <property type="nucleotide sequence ID" value="NZ_BOMU01000059.1"/>
</dbReference>
<dbReference type="InterPro" id="IPR008927">
    <property type="entry name" value="6-PGluconate_DH-like_C_sf"/>
</dbReference>
<dbReference type="Gene3D" id="3.40.50.720">
    <property type="entry name" value="NAD(P)-binding Rossmann-like Domain"/>
    <property type="match status" value="1"/>
</dbReference>